<gene>
    <name evidence="2" type="ORF">NTJ_12018</name>
</gene>
<proteinExistence type="predicted"/>
<protein>
    <submittedName>
        <fullName evidence="2">Uncharacterized protein</fullName>
    </submittedName>
</protein>
<sequence>MDSLISPKLGRFRKFTQKLIPRSAKEKKNPCSICDLSDRHFCQPLFRKNFVQFGCTRSVKWLERKEYFYGAKKQPKFRAKIIRNNESADRKQIGNKKNGQGEKYVTAPGDEINYVVTSRQADGVKKTSLAQTKKYEPTDSTNDVNHGQIGGTRLSSYYAYVSPRGFEKRHSRWIVRKRLRELFVPVSIESRQNLRMCQPEEDKLENGGDLNAEEIMPDLHGSSDELQKRRTENVQEEGSNVTLELLKIAVNTQDILNSLSHHFKQAFVTDGSRLSLKKANDSKISVDSFMIPNMPGPVLWEHGEGANERNFGAPLYVDRLDASKDESGHQLPANLERTNFNDGFTSILYKDSEFNLTQDSNTDEEVKTGTDTRRVMENGNSHQRPRNPGRHRGIRNQKSLCIFSSTDAPTLQASPVLDLINLSTPGHSSDNLAHNQARKDAVSQTTLSSQHLDRELSLLHKAFLDQLAYFSKQLADSCRVFGHSWQTTFLADLAEQFKAACDLVTVIMGSSKRTEPASELNQLEVLRLLAMIVGQIGSSS</sequence>
<evidence type="ECO:0000313" key="2">
    <source>
        <dbReference type="EMBL" id="BES99201.1"/>
    </source>
</evidence>
<feature type="region of interest" description="Disordered" evidence="1">
    <location>
        <begin position="375"/>
        <end position="395"/>
    </location>
</feature>
<dbReference type="Proteomes" id="UP001307889">
    <property type="component" value="Chromosome 10"/>
</dbReference>
<keyword evidence="3" id="KW-1185">Reference proteome</keyword>
<reference evidence="2 3" key="1">
    <citation type="submission" date="2023-09" db="EMBL/GenBank/DDBJ databases">
        <title>Nesidiocoris tenuis whole genome shotgun sequence.</title>
        <authorList>
            <person name="Shibata T."/>
            <person name="Shimoda M."/>
            <person name="Kobayashi T."/>
            <person name="Uehara T."/>
        </authorList>
    </citation>
    <scope>NUCLEOTIDE SEQUENCE [LARGE SCALE GENOMIC DNA]</scope>
    <source>
        <strain evidence="2 3">Japan</strain>
    </source>
</reference>
<organism evidence="2 3">
    <name type="scientific">Nesidiocoris tenuis</name>
    <dbReference type="NCBI Taxonomy" id="355587"/>
    <lineage>
        <taxon>Eukaryota</taxon>
        <taxon>Metazoa</taxon>
        <taxon>Ecdysozoa</taxon>
        <taxon>Arthropoda</taxon>
        <taxon>Hexapoda</taxon>
        <taxon>Insecta</taxon>
        <taxon>Pterygota</taxon>
        <taxon>Neoptera</taxon>
        <taxon>Paraneoptera</taxon>
        <taxon>Hemiptera</taxon>
        <taxon>Heteroptera</taxon>
        <taxon>Panheteroptera</taxon>
        <taxon>Cimicomorpha</taxon>
        <taxon>Miridae</taxon>
        <taxon>Dicyphina</taxon>
        <taxon>Nesidiocoris</taxon>
    </lineage>
</organism>
<evidence type="ECO:0000256" key="1">
    <source>
        <dbReference type="SAM" id="MobiDB-lite"/>
    </source>
</evidence>
<name>A0ABN7B459_9HEMI</name>
<evidence type="ECO:0000313" key="3">
    <source>
        <dbReference type="Proteomes" id="UP001307889"/>
    </source>
</evidence>
<dbReference type="EMBL" id="AP028918">
    <property type="protein sequence ID" value="BES99201.1"/>
    <property type="molecule type" value="Genomic_DNA"/>
</dbReference>
<feature type="compositionally biased region" description="Basic residues" evidence="1">
    <location>
        <begin position="383"/>
        <end position="395"/>
    </location>
</feature>
<accession>A0ABN7B459</accession>